<evidence type="ECO:0000259" key="8">
    <source>
        <dbReference type="PROSITE" id="PS50862"/>
    </source>
</evidence>
<dbReference type="InterPro" id="IPR004154">
    <property type="entry name" value="Anticodon-bd"/>
</dbReference>
<dbReference type="GO" id="GO:0004820">
    <property type="term" value="F:glycine-tRNA ligase activity"/>
    <property type="evidence" value="ECO:0007669"/>
    <property type="project" value="UniProtKB-UniRule"/>
</dbReference>
<dbReference type="EMBL" id="NQWI01000012">
    <property type="protein sequence ID" value="PDW04267.1"/>
    <property type="molecule type" value="Genomic_DNA"/>
</dbReference>
<accession>A0A2A6RMJ2</accession>
<keyword evidence="6 7" id="KW-0030">Aminoacyl-tRNA synthetase</keyword>
<keyword evidence="4 7" id="KW-0067">ATP-binding</keyword>
<dbReference type="PANTHER" id="PTHR10745">
    <property type="entry name" value="GLYCYL-TRNA SYNTHETASE/DNA POLYMERASE SUBUNIT GAMMA-2"/>
    <property type="match status" value="1"/>
</dbReference>
<dbReference type="Pfam" id="PF00587">
    <property type="entry name" value="tRNA-synt_2b"/>
    <property type="match status" value="1"/>
</dbReference>
<feature type="binding site" evidence="7">
    <location>
        <begin position="191"/>
        <end position="195"/>
    </location>
    <ligand>
        <name>substrate</name>
    </ligand>
</feature>
<dbReference type="SUPFAM" id="SSF52954">
    <property type="entry name" value="Class II aaRS ABD-related"/>
    <property type="match status" value="1"/>
</dbReference>
<dbReference type="InterPro" id="IPR022961">
    <property type="entry name" value="Gly_tRNA_ligase_bac"/>
</dbReference>
<evidence type="ECO:0000313" key="9">
    <source>
        <dbReference type="EMBL" id="PDW04267.1"/>
    </source>
</evidence>
<dbReference type="PROSITE" id="PS50862">
    <property type="entry name" value="AA_TRNA_LIGASE_II"/>
    <property type="match status" value="1"/>
</dbReference>
<name>A0A2A6RMJ2_9CHLR</name>
<feature type="binding site" evidence="7">
    <location>
        <begin position="176"/>
        <end position="178"/>
    </location>
    <ligand>
        <name>ATP</name>
        <dbReference type="ChEBI" id="CHEBI:30616"/>
    </ligand>
</feature>
<keyword evidence="3 7" id="KW-0547">Nucleotide-binding</keyword>
<comment type="subunit">
    <text evidence="7">Homodimer.</text>
</comment>
<dbReference type="CDD" id="cd00858">
    <property type="entry name" value="GlyRS_anticodon"/>
    <property type="match status" value="1"/>
</dbReference>
<feature type="binding site" evidence="7">
    <location>
        <begin position="320"/>
        <end position="323"/>
    </location>
    <ligand>
        <name>ATP</name>
        <dbReference type="ChEBI" id="CHEBI:30616"/>
    </ligand>
</feature>
<dbReference type="AlphaFoldDB" id="A0A2A6RMJ2"/>
<dbReference type="InterPro" id="IPR027031">
    <property type="entry name" value="Gly-tRNA_synthase/POLG2"/>
</dbReference>
<dbReference type="HAMAP" id="MF_00253_B">
    <property type="entry name" value="Gly_tRNA_synth_B"/>
    <property type="match status" value="1"/>
</dbReference>
<evidence type="ECO:0000313" key="10">
    <source>
        <dbReference type="Proteomes" id="UP000220527"/>
    </source>
</evidence>
<dbReference type="EC" id="6.1.1.14" evidence="7"/>
<feature type="binding site" evidence="7">
    <location>
        <begin position="316"/>
        <end position="320"/>
    </location>
    <ligand>
        <name>substrate</name>
    </ligand>
</feature>
<dbReference type="SUPFAM" id="SSF55681">
    <property type="entry name" value="Class II aaRS and biotin synthetases"/>
    <property type="match status" value="1"/>
</dbReference>
<evidence type="ECO:0000256" key="6">
    <source>
        <dbReference type="ARBA" id="ARBA00023146"/>
    </source>
</evidence>
<comment type="function">
    <text evidence="7">Catalyzes the attachment of glycine to tRNA(Gly).</text>
</comment>
<feature type="binding site" evidence="7">
    <location>
        <position position="99"/>
    </location>
    <ligand>
        <name>substrate</name>
    </ligand>
</feature>
<dbReference type="NCBIfam" id="NF011484">
    <property type="entry name" value="PRK14894.1"/>
    <property type="match status" value="1"/>
</dbReference>
<dbReference type="Gene3D" id="3.40.50.800">
    <property type="entry name" value="Anticodon-binding domain"/>
    <property type="match status" value="1"/>
</dbReference>
<feature type="domain" description="Aminoacyl-transfer RNA synthetases class-II family profile" evidence="8">
    <location>
        <begin position="7"/>
        <end position="341"/>
    </location>
</feature>
<dbReference type="GO" id="GO:0005737">
    <property type="term" value="C:cytoplasm"/>
    <property type="evidence" value="ECO:0007669"/>
    <property type="project" value="UniProtKB-SubCell"/>
</dbReference>
<keyword evidence="5 7" id="KW-0648">Protein biosynthesis</keyword>
<organism evidence="9 10">
    <name type="scientific">Candidatus Viridilinea mediisalina</name>
    <dbReference type="NCBI Taxonomy" id="2024553"/>
    <lineage>
        <taxon>Bacteria</taxon>
        <taxon>Bacillati</taxon>
        <taxon>Chloroflexota</taxon>
        <taxon>Chloroflexia</taxon>
        <taxon>Chloroflexales</taxon>
        <taxon>Chloroflexineae</taxon>
        <taxon>Oscillochloridaceae</taxon>
        <taxon>Candidatus Viridilinea</taxon>
    </lineage>
</organism>
<proteinExistence type="inferred from homology"/>
<feature type="binding site" evidence="7">
    <location>
        <begin position="186"/>
        <end position="191"/>
    </location>
    <ligand>
        <name>ATP</name>
        <dbReference type="ChEBI" id="CHEBI:30616"/>
    </ligand>
</feature>
<keyword evidence="2 7" id="KW-0436">Ligase</keyword>
<comment type="similarity">
    <text evidence="7">Belongs to the class-II aminoacyl-tRNA synthetase family.</text>
</comment>
<evidence type="ECO:0000256" key="2">
    <source>
        <dbReference type="ARBA" id="ARBA00022598"/>
    </source>
</evidence>
<comment type="subcellular location">
    <subcellularLocation>
        <location evidence="7">Cytoplasm</location>
    </subcellularLocation>
</comment>
<sequence length="538" mass="60453">MAAVSMDQIVSLCKRRGFIFPGSEIYGGLQGAYDFGPLGVELKNHLINDWWRTNVYERDDMEGLDAAILMNRLVWKYSGHEETFNDPLVDCRTCKARWRADHIHGVCPSCGSSDLTEPRPFNMMFKTQVGPVADSGSFAYLRPETAQGIFANFANVLATTSRKLPFGIAQVGKAFRNEINPRNFLFRVREFDQMEIEFFVLPGSDEAWHQQWLEARLAWWEGVGVPRERISIYDVPADELAHYSKRTYDLMYDYPSLGPQEIEGIANRTDYDLGSHSKDQANLKLTARVNLNEDSTARLTYFDPDSRSHIVPYVIEPSAGVGRGVLAVLCEAYAEEMTKAPAPERLQTVHAALTAFLKSVGKSEKLSAAQRDALLERGQQIAADLPERLAEVEPLLAMPGADAIELAKKVRGQAQPLLDEHYRTVLRLRPKLAPVKVAVFPLKRNHEELVATAKQIRRQLQAENGVRTVYDDTGAIGKLYRRQDEIGTPFCITVDFDTLGAGKDASLSGTVTVRERDTMTQERVAISELPTFLRERIK</sequence>
<dbReference type="GO" id="GO:0005524">
    <property type="term" value="F:ATP binding"/>
    <property type="evidence" value="ECO:0007669"/>
    <property type="project" value="UniProtKB-UniRule"/>
</dbReference>
<evidence type="ECO:0000256" key="5">
    <source>
        <dbReference type="ARBA" id="ARBA00022917"/>
    </source>
</evidence>
<dbReference type="Pfam" id="PF03129">
    <property type="entry name" value="HGTP_anticodon"/>
    <property type="match status" value="1"/>
</dbReference>
<dbReference type="Gene3D" id="3.30.930.10">
    <property type="entry name" value="Bira Bifunctional Protein, Domain 2"/>
    <property type="match status" value="1"/>
</dbReference>
<keyword evidence="10" id="KW-1185">Reference proteome</keyword>
<feature type="binding site" evidence="7">
    <location>
        <position position="144"/>
    </location>
    <ligand>
        <name>substrate</name>
    </ligand>
</feature>
<evidence type="ECO:0000256" key="1">
    <source>
        <dbReference type="ARBA" id="ARBA00022490"/>
    </source>
</evidence>
<dbReference type="InterPro" id="IPR045864">
    <property type="entry name" value="aa-tRNA-synth_II/BPL/LPL"/>
</dbReference>
<dbReference type="InterPro" id="IPR002314">
    <property type="entry name" value="aa-tRNA-synt_IIb"/>
</dbReference>
<evidence type="ECO:0000256" key="4">
    <source>
        <dbReference type="ARBA" id="ARBA00022840"/>
    </source>
</evidence>
<feature type="binding site" evidence="7">
    <location>
        <begin position="261"/>
        <end position="262"/>
    </location>
    <ligand>
        <name>ATP</name>
        <dbReference type="ChEBI" id="CHEBI:30616"/>
    </ligand>
</feature>
<dbReference type="GO" id="GO:0006426">
    <property type="term" value="P:glycyl-tRNA aminoacylation"/>
    <property type="evidence" value="ECO:0007669"/>
    <property type="project" value="UniProtKB-UniRule"/>
</dbReference>
<dbReference type="InterPro" id="IPR036621">
    <property type="entry name" value="Anticodon-bd_dom_sf"/>
</dbReference>
<dbReference type="PANTHER" id="PTHR10745:SF8">
    <property type="entry name" value="DNA POLYMERASE SUBUNIT GAMMA-2, MITOCHONDRIAL"/>
    <property type="match status" value="1"/>
</dbReference>
<protein>
    <recommendedName>
        <fullName evidence="7">Glycine--tRNA ligase</fullName>
        <ecNumber evidence="7">6.1.1.14</ecNumber>
    </recommendedName>
    <alternativeName>
        <fullName evidence="7">Glycyl-tRNA synthetase</fullName>
        <shortName evidence="7">GlyRS</shortName>
    </alternativeName>
</protein>
<dbReference type="PRINTS" id="PR01043">
    <property type="entry name" value="TRNASYNTHGLY"/>
</dbReference>
<keyword evidence="1 7" id="KW-0963">Cytoplasm</keyword>
<comment type="catalytic activity">
    <reaction evidence="7">
        <text>tRNA(Gly) + glycine + ATP = glycyl-tRNA(Gly) + AMP + diphosphate</text>
        <dbReference type="Rhea" id="RHEA:16013"/>
        <dbReference type="Rhea" id="RHEA-COMP:9664"/>
        <dbReference type="Rhea" id="RHEA-COMP:9683"/>
        <dbReference type="ChEBI" id="CHEBI:30616"/>
        <dbReference type="ChEBI" id="CHEBI:33019"/>
        <dbReference type="ChEBI" id="CHEBI:57305"/>
        <dbReference type="ChEBI" id="CHEBI:78442"/>
        <dbReference type="ChEBI" id="CHEBI:78522"/>
        <dbReference type="ChEBI" id="CHEBI:456215"/>
        <dbReference type="EC" id="6.1.1.14"/>
    </reaction>
</comment>
<dbReference type="RefSeq" id="WP_097642850.1">
    <property type="nucleotide sequence ID" value="NZ_NQWI01000012.1"/>
</dbReference>
<reference evidence="10" key="1">
    <citation type="submission" date="2017-08" db="EMBL/GenBank/DDBJ databases">
        <authorList>
            <person name="Grouzdev D.S."/>
            <person name="Gaisin V.A."/>
            <person name="Rysina M.S."/>
            <person name="Gorlenko V.M."/>
        </authorList>
    </citation>
    <scope>NUCLEOTIDE SEQUENCE [LARGE SCALE GENOMIC DNA]</scope>
    <source>
        <strain evidence="10">Kir15-3F</strain>
    </source>
</reference>
<evidence type="ECO:0000256" key="3">
    <source>
        <dbReference type="ARBA" id="ARBA00022741"/>
    </source>
</evidence>
<dbReference type="InterPro" id="IPR006195">
    <property type="entry name" value="aa-tRNA-synth_II"/>
</dbReference>
<dbReference type="InterPro" id="IPR033731">
    <property type="entry name" value="GlyRS-like_core"/>
</dbReference>
<evidence type="ECO:0000256" key="7">
    <source>
        <dbReference type="HAMAP-Rule" id="MF_00253"/>
    </source>
</evidence>
<dbReference type="CDD" id="cd00774">
    <property type="entry name" value="GlyRS-like_core"/>
    <property type="match status" value="1"/>
</dbReference>
<comment type="caution">
    <text evidence="9">The sequence shown here is derived from an EMBL/GenBank/DDBJ whole genome shotgun (WGS) entry which is preliminary data.</text>
</comment>
<dbReference type="OrthoDB" id="9760853at2"/>
<dbReference type="Proteomes" id="UP000220527">
    <property type="component" value="Unassembled WGS sequence"/>
</dbReference>
<gene>
    <name evidence="7" type="primary">glyQS</name>
    <name evidence="9" type="ORF">CJ255_04240</name>
</gene>